<evidence type="ECO:0000256" key="1">
    <source>
        <dbReference type="SAM" id="MobiDB-lite"/>
    </source>
</evidence>
<keyword evidence="3" id="KW-1185">Reference proteome</keyword>
<organism evidence="2 3">
    <name type="scientific">Portunus trituberculatus</name>
    <name type="common">Swimming crab</name>
    <name type="synonym">Neptunus trituberculatus</name>
    <dbReference type="NCBI Taxonomy" id="210409"/>
    <lineage>
        <taxon>Eukaryota</taxon>
        <taxon>Metazoa</taxon>
        <taxon>Ecdysozoa</taxon>
        <taxon>Arthropoda</taxon>
        <taxon>Crustacea</taxon>
        <taxon>Multicrustacea</taxon>
        <taxon>Malacostraca</taxon>
        <taxon>Eumalacostraca</taxon>
        <taxon>Eucarida</taxon>
        <taxon>Decapoda</taxon>
        <taxon>Pleocyemata</taxon>
        <taxon>Brachyura</taxon>
        <taxon>Eubrachyura</taxon>
        <taxon>Portunoidea</taxon>
        <taxon>Portunidae</taxon>
        <taxon>Portuninae</taxon>
        <taxon>Portunus</taxon>
    </lineage>
</organism>
<reference evidence="2 3" key="1">
    <citation type="submission" date="2019-05" db="EMBL/GenBank/DDBJ databases">
        <title>Another draft genome of Portunus trituberculatus and its Hox gene families provides insights of decapod evolution.</title>
        <authorList>
            <person name="Jeong J.-H."/>
            <person name="Song I."/>
            <person name="Kim S."/>
            <person name="Choi T."/>
            <person name="Kim D."/>
            <person name="Ryu S."/>
            <person name="Kim W."/>
        </authorList>
    </citation>
    <scope>NUCLEOTIDE SEQUENCE [LARGE SCALE GENOMIC DNA]</scope>
    <source>
        <tissue evidence="2">Muscle</tissue>
    </source>
</reference>
<feature type="region of interest" description="Disordered" evidence="1">
    <location>
        <begin position="1"/>
        <end position="26"/>
    </location>
</feature>
<dbReference type="AlphaFoldDB" id="A0A5B7GX56"/>
<protein>
    <submittedName>
        <fullName evidence="2">Uncharacterized protein</fullName>
    </submittedName>
</protein>
<comment type="caution">
    <text evidence="2">The sequence shown here is derived from an EMBL/GenBank/DDBJ whole genome shotgun (WGS) entry which is preliminary data.</text>
</comment>
<dbReference type="Proteomes" id="UP000324222">
    <property type="component" value="Unassembled WGS sequence"/>
</dbReference>
<dbReference type="EMBL" id="VSRR010019159">
    <property type="protein sequence ID" value="MPC61965.1"/>
    <property type="molecule type" value="Genomic_DNA"/>
</dbReference>
<evidence type="ECO:0000313" key="3">
    <source>
        <dbReference type="Proteomes" id="UP000324222"/>
    </source>
</evidence>
<name>A0A5B7GX56_PORTR</name>
<sequence length="82" mass="9209">MEIKKKEREGGLMKSLSRHLETPPQDSSDLLLLLPPFLPLTHFVPHSTPALTPFKPLPLLWNPHLSLTHSPGSIESRLICKP</sequence>
<evidence type="ECO:0000313" key="2">
    <source>
        <dbReference type="EMBL" id="MPC61965.1"/>
    </source>
</evidence>
<gene>
    <name evidence="2" type="ORF">E2C01_056044</name>
</gene>
<proteinExistence type="predicted"/>
<accession>A0A5B7GX56</accession>
<feature type="compositionally biased region" description="Basic and acidic residues" evidence="1">
    <location>
        <begin position="1"/>
        <end position="11"/>
    </location>
</feature>